<dbReference type="Proteomes" id="UP000308092">
    <property type="component" value="Unassembled WGS sequence"/>
</dbReference>
<gene>
    <name evidence="1" type="ORF">EYZ11_003637</name>
</gene>
<organism evidence="1 2">
    <name type="scientific">Aspergillus tanneri</name>
    <dbReference type="NCBI Taxonomy" id="1220188"/>
    <lineage>
        <taxon>Eukaryota</taxon>
        <taxon>Fungi</taxon>
        <taxon>Dikarya</taxon>
        <taxon>Ascomycota</taxon>
        <taxon>Pezizomycotina</taxon>
        <taxon>Eurotiomycetes</taxon>
        <taxon>Eurotiomycetidae</taxon>
        <taxon>Eurotiales</taxon>
        <taxon>Aspergillaceae</taxon>
        <taxon>Aspergillus</taxon>
        <taxon>Aspergillus subgen. Circumdati</taxon>
    </lineage>
</organism>
<dbReference type="AlphaFoldDB" id="A0A4S3JPU5"/>
<proteinExistence type="predicted"/>
<dbReference type="VEuPathDB" id="FungiDB:EYZ11_003637"/>
<comment type="caution">
    <text evidence="1">The sequence shown here is derived from an EMBL/GenBank/DDBJ whole genome shotgun (WGS) entry which is preliminary data.</text>
</comment>
<evidence type="ECO:0000313" key="1">
    <source>
        <dbReference type="EMBL" id="THC96867.1"/>
    </source>
</evidence>
<dbReference type="EMBL" id="SOSA01000095">
    <property type="protein sequence ID" value="THC96867.1"/>
    <property type="molecule type" value="Genomic_DNA"/>
</dbReference>
<protein>
    <submittedName>
        <fullName evidence="1">Uncharacterized protein</fullName>
    </submittedName>
</protein>
<evidence type="ECO:0000313" key="2">
    <source>
        <dbReference type="Proteomes" id="UP000308092"/>
    </source>
</evidence>
<name>A0A4S3JPU5_9EURO</name>
<accession>A0A4S3JPU5</accession>
<keyword evidence="2" id="KW-1185">Reference proteome</keyword>
<reference evidence="1 2" key="1">
    <citation type="submission" date="2019-03" db="EMBL/GenBank/DDBJ databases">
        <title>The genome sequence of a newly discovered highly antifungal drug resistant Aspergillus species, Aspergillus tanneri NIH 1004.</title>
        <authorList>
            <person name="Mounaud S."/>
            <person name="Singh I."/>
            <person name="Joardar V."/>
            <person name="Pakala S."/>
            <person name="Pakala S."/>
            <person name="Venepally P."/>
            <person name="Hoover J."/>
            <person name="Nierman W."/>
            <person name="Chung J."/>
            <person name="Losada L."/>
        </authorList>
    </citation>
    <scope>NUCLEOTIDE SEQUENCE [LARGE SCALE GENOMIC DNA]</scope>
    <source>
        <strain evidence="1 2">NIH1004</strain>
    </source>
</reference>
<sequence length="29" mass="3335">MLRALEDIVAIGRRVKIQVLNTSRGFSKY</sequence>